<dbReference type="AlphaFoldDB" id="A0A8S3TLJ0"/>
<proteinExistence type="predicted"/>
<name>A0A8S3TLJ0_MYTED</name>
<sequence>MSFSVWKKLSNSQRNRCLQKGSWEHIVSEGIKRYNPYCVYMFRWHRVSVARIRARQKCAPLFSGEAECKFKDCKNICKFSMNQNNRVHLKMNSTVKHRMSENHSRPFRGETREKLKTIFKEGQKPYKHFLQRMKDTAKDVKIAGNFSNTGNTPRTFQQISSESRYKNKLDKSEFESLVKLSSQMETEITSKHSPGFIQHVSILPPYIMYWTETGIRIWHDLAKSSVVHWDATGGLLSRRNDQYKFYYYELA</sequence>
<keyword evidence="2" id="KW-1185">Reference proteome</keyword>
<gene>
    <name evidence="1" type="ORF">MEDL_47148</name>
</gene>
<evidence type="ECO:0000313" key="2">
    <source>
        <dbReference type="Proteomes" id="UP000683360"/>
    </source>
</evidence>
<comment type="caution">
    <text evidence="1">The sequence shown here is derived from an EMBL/GenBank/DDBJ whole genome shotgun (WGS) entry which is preliminary data.</text>
</comment>
<reference evidence="1" key="1">
    <citation type="submission" date="2021-03" db="EMBL/GenBank/DDBJ databases">
        <authorList>
            <person name="Bekaert M."/>
        </authorList>
    </citation>
    <scope>NUCLEOTIDE SEQUENCE</scope>
</reference>
<dbReference type="Proteomes" id="UP000683360">
    <property type="component" value="Unassembled WGS sequence"/>
</dbReference>
<evidence type="ECO:0000313" key="1">
    <source>
        <dbReference type="EMBL" id="CAG2234525.1"/>
    </source>
</evidence>
<protein>
    <submittedName>
        <fullName evidence="1">Uncharacterized protein</fullName>
    </submittedName>
</protein>
<dbReference type="OrthoDB" id="10055649at2759"/>
<dbReference type="EMBL" id="CAJPWZ010002249">
    <property type="protein sequence ID" value="CAG2234525.1"/>
    <property type="molecule type" value="Genomic_DNA"/>
</dbReference>
<accession>A0A8S3TLJ0</accession>
<organism evidence="1 2">
    <name type="scientific">Mytilus edulis</name>
    <name type="common">Blue mussel</name>
    <dbReference type="NCBI Taxonomy" id="6550"/>
    <lineage>
        <taxon>Eukaryota</taxon>
        <taxon>Metazoa</taxon>
        <taxon>Spiralia</taxon>
        <taxon>Lophotrochozoa</taxon>
        <taxon>Mollusca</taxon>
        <taxon>Bivalvia</taxon>
        <taxon>Autobranchia</taxon>
        <taxon>Pteriomorphia</taxon>
        <taxon>Mytilida</taxon>
        <taxon>Mytiloidea</taxon>
        <taxon>Mytilidae</taxon>
        <taxon>Mytilinae</taxon>
        <taxon>Mytilus</taxon>
    </lineage>
</organism>